<protein>
    <submittedName>
        <fullName evidence="2">Bacteriocin ABC transporter, permease protein subunit, putative</fullName>
    </submittedName>
</protein>
<dbReference type="EMBL" id="CP009933">
    <property type="protein sequence ID" value="AKA68129.1"/>
    <property type="molecule type" value="Genomic_DNA"/>
</dbReference>
<reference evidence="2 3" key="1">
    <citation type="journal article" date="2015" name="J. Biotechnol.">
        <title>Complete genome sequence of a malodorant-producing acetogen, Clostridium scatologenes ATCC 25775(T).</title>
        <authorList>
            <person name="Zhu Z."/>
            <person name="Guo T."/>
            <person name="Zheng H."/>
            <person name="Song T."/>
            <person name="Ouyang P."/>
            <person name="Xie J."/>
        </authorList>
    </citation>
    <scope>NUCLEOTIDE SEQUENCE [LARGE SCALE GENOMIC DNA]</scope>
    <source>
        <strain evidence="2 3">ATCC 25775</strain>
    </source>
</reference>
<sequence>MITFWHSYKAEFLKNKHGVFLWTHIILPFLLVIFMTFYRFGKLNDLALFDYFFKIIVFFFPLIAAVLCGLIADQEKQAGHCQIMLSKLPRKTTTFVSQLCMLLTMSLASVYLAIILFIISMKCIIHVNNINYLLYFKTGFFIFLSVIFLYTLYLALAYHFSTGVCIVTGFAGLIIAALASTGQGDSVWMFLPWVWPMRIVNFILKFQFKVSGEVLSAYTYSELNTGLTFMTAMTICCITIYVFSFHFWEGRQK</sequence>
<evidence type="ECO:0000313" key="2">
    <source>
        <dbReference type="EMBL" id="AKA68129.1"/>
    </source>
</evidence>
<proteinExistence type="predicted"/>
<dbReference type="InterPro" id="IPR022294">
    <property type="entry name" value="ABC-transptr_permeasesu"/>
</dbReference>
<keyword evidence="1" id="KW-1133">Transmembrane helix</keyword>
<evidence type="ECO:0000313" key="3">
    <source>
        <dbReference type="Proteomes" id="UP000033115"/>
    </source>
</evidence>
<dbReference type="Pfam" id="PF12730">
    <property type="entry name" value="ABC2_membrane_4"/>
    <property type="match status" value="1"/>
</dbReference>
<dbReference type="HOGENOM" id="CLU_077103_0_1_9"/>
<dbReference type="CDD" id="cd21808">
    <property type="entry name" value="ABC-2_lan_permease_MutG"/>
    <property type="match status" value="1"/>
</dbReference>
<dbReference type="Proteomes" id="UP000033115">
    <property type="component" value="Chromosome"/>
</dbReference>
<feature type="transmembrane region" description="Helical" evidence="1">
    <location>
        <begin position="228"/>
        <end position="248"/>
    </location>
</feature>
<name>A0A0E3JMJ5_CLOSL</name>
<keyword evidence="1" id="KW-0812">Transmembrane</keyword>
<evidence type="ECO:0000256" key="1">
    <source>
        <dbReference type="SAM" id="Phobius"/>
    </source>
</evidence>
<feature type="transmembrane region" description="Helical" evidence="1">
    <location>
        <begin position="132"/>
        <end position="150"/>
    </location>
</feature>
<gene>
    <name evidence="2" type="ORF">CSCA_1004</name>
</gene>
<keyword evidence="3" id="KW-1185">Reference proteome</keyword>
<accession>A0A0E3JMJ5</accession>
<organism evidence="2 3">
    <name type="scientific">Clostridium scatologenes</name>
    <dbReference type="NCBI Taxonomy" id="1548"/>
    <lineage>
        <taxon>Bacteria</taxon>
        <taxon>Bacillati</taxon>
        <taxon>Bacillota</taxon>
        <taxon>Clostridia</taxon>
        <taxon>Eubacteriales</taxon>
        <taxon>Clostridiaceae</taxon>
        <taxon>Clostridium</taxon>
    </lineage>
</organism>
<feature type="transmembrane region" description="Helical" evidence="1">
    <location>
        <begin position="52"/>
        <end position="72"/>
    </location>
</feature>
<dbReference type="STRING" id="1548.CSCA_1004"/>
<dbReference type="RefSeq" id="WP_029159620.1">
    <property type="nucleotide sequence ID" value="NZ_CP009933.1"/>
</dbReference>
<keyword evidence="1" id="KW-0472">Membrane</keyword>
<dbReference type="NCBIfam" id="TIGR03733">
    <property type="entry name" value="lanti_perm_MutG"/>
    <property type="match status" value="1"/>
</dbReference>
<feature type="transmembrane region" description="Helical" evidence="1">
    <location>
        <begin position="95"/>
        <end position="120"/>
    </location>
</feature>
<feature type="transmembrane region" description="Helical" evidence="1">
    <location>
        <begin position="20"/>
        <end position="40"/>
    </location>
</feature>
<dbReference type="KEGG" id="csq:CSCA_1004"/>
<dbReference type="AlphaFoldDB" id="A0A0E3JMJ5"/>
<feature type="transmembrane region" description="Helical" evidence="1">
    <location>
        <begin position="156"/>
        <end position="178"/>
    </location>
</feature>